<dbReference type="Gene3D" id="3.40.309.10">
    <property type="entry name" value="Aldehyde Dehydrogenase, Chain A, domain 2"/>
    <property type="match status" value="1"/>
</dbReference>
<reference evidence="5" key="1">
    <citation type="submission" date="2020-05" db="EMBL/GenBank/DDBJ databases">
        <authorList>
            <person name="Chiriac C."/>
            <person name="Salcher M."/>
            <person name="Ghai R."/>
            <person name="Kavagutti S V."/>
        </authorList>
    </citation>
    <scope>NUCLEOTIDE SEQUENCE</scope>
</reference>
<dbReference type="InterPro" id="IPR015590">
    <property type="entry name" value="Aldehyde_DH_dom"/>
</dbReference>
<evidence type="ECO:0000313" key="5">
    <source>
        <dbReference type="EMBL" id="CAB4855341.1"/>
    </source>
</evidence>
<dbReference type="InterPro" id="IPR016161">
    <property type="entry name" value="Ald_DH/histidinol_DH"/>
</dbReference>
<dbReference type="SUPFAM" id="SSF53720">
    <property type="entry name" value="ALDH-like"/>
    <property type="match status" value="1"/>
</dbReference>
<dbReference type="PANTHER" id="PTHR42991:SF1">
    <property type="entry name" value="ALDEHYDE DEHYDROGENASE"/>
    <property type="match status" value="1"/>
</dbReference>
<name>A0A6J7CCY5_9ZZZZ</name>
<dbReference type="Gene3D" id="3.40.605.10">
    <property type="entry name" value="Aldehyde Dehydrogenase, Chain A, domain 1"/>
    <property type="match status" value="1"/>
</dbReference>
<dbReference type="PANTHER" id="PTHR42991">
    <property type="entry name" value="ALDEHYDE DEHYDROGENASE"/>
    <property type="match status" value="1"/>
</dbReference>
<dbReference type="EMBL" id="CAEZSG010000070">
    <property type="protein sequence ID" value="CAB4537386.1"/>
    <property type="molecule type" value="Genomic_DNA"/>
</dbReference>
<organism evidence="5">
    <name type="scientific">freshwater metagenome</name>
    <dbReference type="NCBI Taxonomy" id="449393"/>
    <lineage>
        <taxon>unclassified sequences</taxon>
        <taxon>metagenomes</taxon>
        <taxon>ecological metagenomes</taxon>
    </lineage>
</organism>
<evidence type="ECO:0000259" key="3">
    <source>
        <dbReference type="Pfam" id="PF00171"/>
    </source>
</evidence>
<dbReference type="InterPro" id="IPR051020">
    <property type="entry name" value="ALDH-related_metabolic_enz"/>
</dbReference>
<dbReference type="Pfam" id="PF00171">
    <property type="entry name" value="Aldedh"/>
    <property type="match status" value="1"/>
</dbReference>
<keyword evidence="2" id="KW-0560">Oxidoreductase</keyword>
<dbReference type="InterPro" id="IPR016163">
    <property type="entry name" value="Ald_DH_C"/>
</dbReference>
<evidence type="ECO:0000256" key="1">
    <source>
        <dbReference type="ARBA" id="ARBA00009986"/>
    </source>
</evidence>
<comment type="similarity">
    <text evidence="1">Belongs to the aldehyde dehydrogenase family.</text>
</comment>
<dbReference type="InterPro" id="IPR016162">
    <property type="entry name" value="Ald_DH_N"/>
</dbReference>
<feature type="domain" description="Aldehyde dehydrogenase" evidence="3">
    <location>
        <begin position="12"/>
        <end position="472"/>
    </location>
</feature>
<gene>
    <name evidence="4" type="ORF">UFOPK1413_00555</name>
    <name evidence="5" type="ORF">UFOPK3339_00040</name>
</gene>
<dbReference type="EMBL" id="CAFBLF010000003">
    <property type="protein sequence ID" value="CAB4855341.1"/>
    <property type="molecule type" value="Genomic_DNA"/>
</dbReference>
<dbReference type="FunFam" id="3.40.605.10:FF:000007">
    <property type="entry name" value="NAD/NADP-dependent betaine aldehyde dehydrogenase"/>
    <property type="match status" value="1"/>
</dbReference>
<evidence type="ECO:0000256" key="2">
    <source>
        <dbReference type="ARBA" id="ARBA00023002"/>
    </source>
</evidence>
<protein>
    <submittedName>
        <fullName evidence="5">Unannotated protein</fullName>
    </submittedName>
</protein>
<evidence type="ECO:0000313" key="4">
    <source>
        <dbReference type="EMBL" id="CAB4537386.1"/>
    </source>
</evidence>
<proteinExistence type="inferred from homology"/>
<accession>A0A6J7CCY5</accession>
<sequence length="482" mass="50501">MKAQSLLIGGQWVDAKGHEREDVTSPFNGDVVGNIALARPADAERAIDAAVIGFETWRRTPAHARFAILTKAAALADERAEDIAQIMSRENGKSILEARGEASRSGDIIRLSAFEGSQLYGDSLPLDANKGTGFDKIGFTIHQPVGVIVAISPFNYPALLVLHKIAPALAAGNAVVLKPARATPLTALAVAQCFVDAGLPDGVLNVVTGSGSDVGDALVRDRRVRKISFTGSTSVGEHIASIAGVKKLSLELGASGPVIVLDDADIDAATTSIALGGYINAGQVCISAQRIIVHDKIVDDFLASLTPKVEAIRVGDPFGDGITIGSMISRAEADRVAESIRTAVSAGARLVTGGEQDGSVIQPAIVADVDPYSPFAQDELFGPAVAVSTARDIQHAIELANSTAYGLGAGLFTNNMSNTIRAIREIESGVVHINWTQLWRADLMPYGGFKSSGIGKEGPRSAIAEMTEIKTVIMHGTPWTNN</sequence>
<dbReference type="AlphaFoldDB" id="A0A6J7CCY5"/>
<dbReference type="GO" id="GO:0008911">
    <property type="term" value="F:lactaldehyde dehydrogenase (NAD+) activity"/>
    <property type="evidence" value="ECO:0007669"/>
    <property type="project" value="TreeGrafter"/>
</dbReference>